<evidence type="ECO:0000256" key="2">
    <source>
        <dbReference type="ARBA" id="ARBA00005582"/>
    </source>
</evidence>
<dbReference type="EMBL" id="BOMY01000033">
    <property type="protein sequence ID" value="GIF22220.1"/>
    <property type="molecule type" value="Genomic_DNA"/>
</dbReference>
<dbReference type="GO" id="GO:0016787">
    <property type="term" value="F:hydrolase activity"/>
    <property type="evidence" value="ECO:0007669"/>
    <property type="project" value="UniProtKB-KW"/>
</dbReference>
<gene>
    <name evidence="6" type="ORF">Ate02nite_49500</name>
</gene>
<evidence type="ECO:0000313" key="6">
    <source>
        <dbReference type="EMBL" id="GIF22220.1"/>
    </source>
</evidence>
<organism evidence="6 7">
    <name type="scientific">Paractinoplanes tereljensis</name>
    <dbReference type="NCBI Taxonomy" id="571912"/>
    <lineage>
        <taxon>Bacteria</taxon>
        <taxon>Bacillati</taxon>
        <taxon>Actinomycetota</taxon>
        <taxon>Actinomycetes</taxon>
        <taxon>Micromonosporales</taxon>
        <taxon>Micromonosporaceae</taxon>
        <taxon>Paractinoplanes</taxon>
    </lineage>
</organism>
<evidence type="ECO:0000256" key="4">
    <source>
        <dbReference type="RuleBase" id="RU003476"/>
    </source>
</evidence>
<dbReference type="InterPro" id="IPR020476">
    <property type="entry name" value="Nudix_hydrolase"/>
</dbReference>
<proteinExistence type="inferred from homology"/>
<comment type="cofactor">
    <cofactor evidence="1">
        <name>Mg(2+)</name>
        <dbReference type="ChEBI" id="CHEBI:18420"/>
    </cofactor>
</comment>
<dbReference type="Proteomes" id="UP000623608">
    <property type="component" value="Unassembled WGS sequence"/>
</dbReference>
<evidence type="ECO:0000256" key="3">
    <source>
        <dbReference type="ARBA" id="ARBA00022801"/>
    </source>
</evidence>
<evidence type="ECO:0000256" key="1">
    <source>
        <dbReference type="ARBA" id="ARBA00001946"/>
    </source>
</evidence>
<dbReference type="Gene3D" id="3.90.79.10">
    <property type="entry name" value="Nucleoside Triphosphate Pyrophosphohydrolase"/>
    <property type="match status" value="1"/>
</dbReference>
<evidence type="ECO:0000313" key="7">
    <source>
        <dbReference type="Proteomes" id="UP000623608"/>
    </source>
</evidence>
<dbReference type="PANTHER" id="PTHR43046">
    <property type="entry name" value="GDP-MANNOSE MANNOSYL HYDROLASE"/>
    <property type="match status" value="1"/>
</dbReference>
<dbReference type="InterPro" id="IPR020084">
    <property type="entry name" value="NUDIX_hydrolase_CS"/>
</dbReference>
<reference evidence="6" key="1">
    <citation type="submission" date="2021-01" db="EMBL/GenBank/DDBJ databases">
        <title>Whole genome shotgun sequence of Actinoplanes tereljensis NBRC 105297.</title>
        <authorList>
            <person name="Komaki H."/>
            <person name="Tamura T."/>
        </authorList>
    </citation>
    <scope>NUCLEOTIDE SEQUENCE</scope>
    <source>
        <strain evidence="6">NBRC 105297</strain>
    </source>
</reference>
<dbReference type="PANTHER" id="PTHR43046:SF16">
    <property type="entry name" value="ADP-RIBOSE PYROPHOSPHATASE YJHB-RELATED"/>
    <property type="match status" value="1"/>
</dbReference>
<dbReference type="PRINTS" id="PR00502">
    <property type="entry name" value="NUDIXFAMILY"/>
</dbReference>
<name>A0A919TVC3_9ACTN</name>
<dbReference type="InterPro" id="IPR000086">
    <property type="entry name" value="NUDIX_hydrolase_dom"/>
</dbReference>
<keyword evidence="7" id="KW-1185">Reference proteome</keyword>
<sequence>MILLPGATAVVFDGDGRVLLMRRGDNGQWSLPAGMVDPGEQPSDAALREVLEETGIVAVISSVGGVATHPVQYPNGDRCEYFNVWFRCRAVGGSLRADGEESLEVGWFALSALPPLDEWGQLRLATASAGGPAWFQPALAPPHPALTRPDAL</sequence>
<feature type="domain" description="Nudix hydrolase" evidence="5">
    <location>
        <begin position="2"/>
        <end position="137"/>
    </location>
</feature>
<accession>A0A919TVC3</accession>
<comment type="caution">
    <text evidence="6">The sequence shown here is derived from an EMBL/GenBank/DDBJ whole genome shotgun (WGS) entry which is preliminary data.</text>
</comment>
<keyword evidence="3 4" id="KW-0378">Hydrolase</keyword>
<dbReference type="AlphaFoldDB" id="A0A919TVC3"/>
<dbReference type="Pfam" id="PF00293">
    <property type="entry name" value="NUDIX"/>
    <property type="match status" value="1"/>
</dbReference>
<dbReference type="PROSITE" id="PS51462">
    <property type="entry name" value="NUDIX"/>
    <property type="match status" value="1"/>
</dbReference>
<dbReference type="SUPFAM" id="SSF55811">
    <property type="entry name" value="Nudix"/>
    <property type="match status" value="1"/>
</dbReference>
<evidence type="ECO:0000259" key="5">
    <source>
        <dbReference type="PROSITE" id="PS51462"/>
    </source>
</evidence>
<dbReference type="InterPro" id="IPR015797">
    <property type="entry name" value="NUDIX_hydrolase-like_dom_sf"/>
</dbReference>
<comment type="similarity">
    <text evidence="2 4">Belongs to the Nudix hydrolase family.</text>
</comment>
<dbReference type="PROSITE" id="PS00893">
    <property type="entry name" value="NUDIX_BOX"/>
    <property type="match status" value="1"/>
</dbReference>
<protein>
    <submittedName>
        <fullName evidence="6">NUDIX hydrolase</fullName>
    </submittedName>
</protein>